<dbReference type="HOGENOM" id="CLU_2109294_0_0_1"/>
<organism evidence="1 2">
    <name type="scientific">Glarea lozoyensis (strain ATCC 74030 / MF5533)</name>
    <dbReference type="NCBI Taxonomy" id="1104152"/>
    <lineage>
        <taxon>Eukaryota</taxon>
        <taxon>Fungi</taxon>
        <taxon>Dikarya</taxon>
        <taxon>Ascomycota</taxon>
        <taxon>Pezizomycotina</taxon>
        <taxon>Leotiomycetes</taxon>
        <taxon>Helotiales</taxon>
        <taxon>Helotiaceae</taxon>
        <taxon>Glarea</taxon>
    </lineage>
</organism>
<proteinExistence type="predicted"/>
<comment type="caution">
    <text evidence="1">The sequence shown here is derived from an EMBL/GenBank/DDBJ whole genome shotgun (WGS) entry which is preliminary data.</text>
</comment>
<sequence length="115" mass="12867">MMDSGTGTGYPRKISYKYFHSITRLSLLQGGQCDKICHFLLVENSWPWQRSYPLSLSNRADQETIHIPLKSLLKMQFFTTIQILALLTTSALAGTISPNARNALMERGGCEGNSK</sequence>
<protein>
    <submittedName>
        <fullName evidence="1">Uncharacterized protein</fullName>
    </submittedName>
</protein>
<keyword evidence="2" id="KW-1185">Reference proteome</keyword>
<evidence type="ECO:0000313" key="1">
    <source>
        <dbReference type="EMBL" id="EHK96638.1"/>
    </source>
</evidence>
<name>H0EXS8_GLAL7</name>
<dbReference type="Proteomes" id="UP000005446">
    <property type="component" value="Unassembled WGS sequence"/>
</dbReference>
<dbReference type="InParanoid" id="H0EXS8"/>
<reference evidence="1 2" key="1">
    <citation type="journal article" date="2012" name="Eukaryot. Cell">
        <title>Genome sequence of the fungus Glarea lozoyensis: the first genome sequence of a species from the Helotiaceae family.</title>
        <authorList>
            <person name="Youssar L."/>
            <person name="Gruening B.A."/>
            <person name="Erxleben A."/>
            <person name="Guenther S."/>
            <person name="Huettel W."/>
        </authorList>
    </citation>
    <scope>NUCLEOTIDE SEQUENCE [LARGE SCALE GENOMIC DNA]</scope>
    <source>
        <strain evidence="2">ATCC 74030 / MF5533</strain>
    </source>
</reference>
<gene>
    <name evidence="1" type="ORF">M7I_7617</name>
</gene>
<accession>H0EXS8</accession>
<dbReference type="AlphaFoldDB" id="H0EXS8"/>
<evidence type="ECO:0000313" key="2">
    <source>
        <dbReference type="Proteomes" id="UP000005446"/>
    </source>
</evidence>
<dbReference type="EMBL" id="AGUE01000230">
    <property type="protein sequence ID" value="EHK96638.1"/>
    <property type="molecule type" value="Genomic_DNA"/>
</dbReference>